<gene>
    <name evidence="2" type="ORF">HNQ39_003878</name>
</gene>
<keyword evidence="1" id="KW-0472">Membrane</keyword>
<evidence type="ECO:0000313" key="3">
    <source>
        <dbReference type="Proteomes" id="UP000520814"/>
    </source>
</evidence>
<reference evidence="2 3" key="1">
    <citation type="submission" date="2020-08" db="EMBL/GenBank/DDBJ databases">
        <title>Genomic Encyclopedia of Type Strains, Phase IV (KMG-IV): sequencing the most valuable type-strain genomes for metagenomic binning, comparative biology and taxonomic classification.</title>
        <authorList>
            <person name="Goeker M."/>
        </authorList>
    </citation>
    <scope>NUCLEOTIDE SEQUENCE [LARGE SCALE GENOMIC DNA]</scope>
    <source>
        <strain evidence="2 3">DSM 23562</strain>
    </source>
</reference>
<organism evidence="2 3">
    <name type="scientific">Armatimonas rosea</name>
    <dbReference type="NCBI Taxonomy" id="685828"/>
    <lineage>
        <taxon>Bacteria</taxon>
        <taxon>Bacillati</taxon>
        <taxon>Armatimonadota</taxon>
        <taxon>Armatimonadia</taxon>
        <taxon>Armatimonadales</taxon>
        <taxon>Armatimonadaceae</taxon>
        <taxon>Armatimonas</taxon>
    </lineage>
</organism>
<feature type="transmembrane region" description="Helical" evidence="1">
    <location>
        <begin position="6"/>
        <end position="29"/>
    </location>
</feature>
<evidence type="ECO:0000313" key="2">
    <source>
        <dbReference type="EMBL" id="MBB6052068.1"/>
    </source>
</evidence>
<proteinExistence type="predicted"/>
<keyword evidence="1" id="KW-1133">Transmembrane helix</keyword>
<dbReference type="AlphaFoldDB" id="A0A7W9W7V0"/>
<comment type="caution">
    <text evidence="2">The sequence shown here is derived from an EMBL/GenBank/DDBJ whole genome shotgun (WGS) entry which is preliminary data.</text>
</comment>
<protein>
    <submittedName>
        <fullName evidence="2">Uncharacterized protein</fullName>
    </submittedName>
</protein>
<name>A0A7W9W7V0_ARMRO</name>
<dbReference type="RefSeq" id="WP_184200301.1">
    <property type="nucleotide sequence ID" value="NZ_JACHGW010000003.1"/>
</dbReference>
<keyword evidence="1" id="KW-0812">Transmembrane</keyword>
<sequence length="158" mass="17348">MTWSALDIVVALVFFAQLVGWCAVGAALWKIKAGPVTRLQTRTLPLAKQGQQLARSGATLAQRLKGRTLAVLTRTRAIRGHFNVTEAPEGMWIEPRHVRQALSLVQALRLRGKAPAQKPRRKKSLAVKLGLVPPALTRLAPLGKFAKLALQAARQLRR</sequence>
<dbReference type="Proteomes" id="UP000520814">
    <property type="component" value="Unassembled WGS sequence"/>
</dbReference>
<evidence type="ECO:0000256" key="1">
    <source>
        <dbReference type="SAM" id="Phobius"/>
    </source>
</evidence>
<dbReference type="EMBL" id="JACHGW010000003">
    <property type="protein sequence ID" value="MBB6052068.1"/>
    <property type="molecule type" value="Genomic_DNA"/>
</dbReference>
<keyword evidence="3" id="KW-1185">Reference proteome</keyword>
<accession>A0A7W9W7V0</accession>